<evidence type="ECO:0000256" key="2">
    <source>
        <dbReference type="ARBA" id="ARBA00022771"/>
    </source>
</evidence>
<dbReference type="STRING" id="135651.G0NDH6"/>
<evidence type="ECO:0000256" key="5">
    <source>
        <dbReference type="SAM" id="Phobius"/>
    </source>
</evidence>
<keyword evidence="1" id="KW-0479">Metal-binding</keyword>
<gene>
    <name evidence="7" type="ORF">CAEBREN_20131</name>
</gene>
<dbReference type="PROSITE" id="PS50089">
    <property type="entry name" value="ZF_RING_2"/>
    <property type="match status" value="1"/>
</dbReference>
<dbReference type="PROSITE" id="PS00518">
    <property type="entry name" value="ZF_RING_1"/>
    <property type="match status" value="1"/>
</dbReference>
<evidence type="ECO:0000256" key="4">
    <source>
        <dbReference type="PROSITE-ProRule" id="PRU00175"/>
    </source>
</evidence>
<dbReference type="InterPro" id="IPR001841">
    <property type="entry name" value="Znf_RING"/>
</dbReference>
<dbReference type="AlphaFoldDB" id="G0NDH6"/>
<organism evidence="8">
    <name type="scientific">Caenorhabditis brenneri</name>
    <name type="common">Nematode worm</name>
    <dbReference type="NCBI Taxonomy" id="135651"/>
    <lineage>
        <taxon>Eukaryota</taxon>
        <taxon>Metazoa</taxon>
        <taxon>Ecdysozoa</taxon>
        <taxon>Nematoda</taxon>
        <taxon>Chromadorea</taxon>
        <taxon>Rhabditida</taxon>
        <taxon>Rhabditina</taxon>
        <taxon>Rhabditomorpha</taxon>
        <taxon>Rhabditoidea</taxon>
        <taxon>Rhabditidae</taxon>
        <taxon>Peloderinae</taxon>
        <taxon>Caenorhabditis</taxon>
    </lineage>
</organism>
<evidence type="ECO:0000259" key="6">
    <source>
        <dbReference type="PROSITE" id="PS50089"/>
    </source>
</evidence>
<keyword evidence="8" id="KW-1185">Reference proteome</keyword>
<dbReference type="InterPro" id="IPR013083">
    <property type="entry name" value="Znf_RING/FYVE/PHD"/>
</dbReference>
<keyword evidence="3" id="KW-0862">Zinc</keyword>
<name>G0NDH6_CAEBE</name>
<evidence type="ECO:0000313" key="7">
    <source>
        <dbReference type="EMBL" id="EGT58350.1"/>
    </source>
</evidence>
<sequence length="273" mass="30806">MDEEKHFNTNVGYIFMFQLFSTLQSFAQYSRSDNLPHSLDICLPVALLEVSITAVSILSSTIIFCFFVLPARKYSYVKDTSVFFYLNYGSQILVILASWKIEKLDENDFLAGFRVFARHYSITIVTIKICILLFSVLKDRVYLLSSYVRERARAVAQNEQNVQVQVVAMPVESSDAEESDEDGEEIDSLKTLECNICVKRFKGSSKRRTPRILTNCGHSLCHKCLETLSGSKGFVICPTCMKKTVVPVGGVKMLQKNYIALGLLEEIDGKKAT</sequence>
<keyword evidence="2 4" id="KW-0863">Zinc-finger</keyword>
<dbReference type="SUPFAM" id="SSF57850">
    <property type="entry name" value="RING/U-box"/>
    <property type="match status" value="1"/>
</dbReference>
<dbReference type="PANTHER" id="PTHR47156:SF7">
    <property type="entry name" value="RING-TYPE DOMAIN-CONTAINING PROTEIN"/>
    <property type="match status" value="1"/>
</dbReference>
<dbReference type="eggNOG" id="KOG4185">
    <property type="taxonomic scope" value="Eukaryota"/>
</dbReference>
<accession>G0NDH6</accession>
<keyword evidence="5" id="KW-0472">Membrane</keyword>
<dbReference type="InParanoid" id="G0NDH6"/>
<feature type="transmembrane region" description="Helical" evidence="5">
    <location>
        <begin position="50"/>
        <end position="70"/>
    </location>
</feature>
<dbReference type="GO" id="GO:0008270">
    <property type="term" value="F:zinc ion binding"/>
    <property type="evidence" value="ECO:0007669"/>
    <property type="project" value="UniProtKB-KW"/>
</dbReference>
<dbReference type="Pfam" id="PF14634">
    <property type="entry name" value="zf-RING_5"/>
    <property type="match status" value="1"/>
</dbReference>
<dbReference type="PANTHER" id="PTHR47156">
    <property type="entry name" value="PROTEIN CBG20824"/>
    <property type="match status" value="1"/>
</dbReference>
<evidence type="ECO:0000256" key="3">
    <source>
        <dbReference type="ARBA" id="ARBA00022833"/>
    </source>
</evidence>
<feature type="transmembrane region" description="Helical" evidence="5">
    <location>
        <begin position="82"/>
        <end position="99"/>
    </location>
</feature>
<reference evidence="8" key="1">
    <citation type="submission" date="2011-07" db="EMBL/GenBank/DDBJ databases">
        <authorList>
            <consortium name="Caenorhabditis brenneri Sequencing and Analysis Consortium"/>
            <person name="Wilson R.K."/>
        </authorList>
    </citation>
    <scope>NUCLEOTIDE SEQUENCE [LARGE SCALE GENOMIC DNA]</scope>
    <source>
        <strain evidence="8">PB2801</strain>
    </source>
</reference>
<dbReference type="Gene3D" id="3.30.40.10">
    <property type="entry name" value="Zinc/RING finger domain, C3HC4 (zinc finger)"/>
    <property type="match status" value="1"/>
</dbReference>
<dbReference type="EMBL" id="GL379868">
    <property type="protein sequence ID" value="EGT58350.1"/>
    <property type="molecule type" value="Genomic_DNA"/>
</dbReference>
<dbReference type="Proteomes" id="UP000008068">
    <property type="component" value="Unassembled WGS sequence"/>
</dbReference>
<keyword evidence="5" id="KW-0812">Transmembrane</keyword>
<dbReference type="InterPro" id="IPR052667">
    <property type="entry name" value="E3_ubiquitin-ligase_RING"/>
</dbReference>
<dbReference type="HOGENOM" id="CLU_1020232_0_0_1"/>
<proteinExistence type="predicted"/>
<protein>
    <recommendedName>
        <fullName evidence="6">RING-type domain-containing protein</fullName>
    </recommendedName>
</protein>
<feature type="transmembrane region" description="Helical" evidence="5">
    <location>
        <begin position="12"/>
        <end position="30"/>
    </location>
</feature>
<feature type="domain" description="RING-type" evidence="6">
    <location>
        <begin position="194"/>
        <end position="240"/>
    </location>
</feature>
<feature type="transmembrane region" description="Helical" evidence="5">
    <location>
        <begin position="119"/>
        <end position="137"/>
    </location>
</feature>
<dbReference type="OrthoDB" id="5828209at2759"/>
<evidence type="ECO:0000256" key="1">
    <source>
        <dbReference type="ARBA" id="ARBA00022723"/>
    </source>
</evidence>
<dbReference type="SMART" id="SM00184">
    <property type="entry name" value="RING"/>
    <property type="match status" value="1"/>
</dbReference>
<dbReference type="InterPro" id="IPR017907">
    <property type="entry name" value="Znf_RING_CS"/>
</dbReference>
<evidence type="ECO:0000313" key="8">
    <source>
        <dbReference type="Proteomes" id="UP000008068"/>
    </source>
</evidence>
<keyword evidence="5" id="KW-1133">Transmembrane helix</keyword>